<evidence type="ECO:0008006" key="5">
    <source>
        <dbReference type="Google" id="ProtNLM"/>
    </source>
</evidence>
<comment type="caution">
    <text evidence="3">The sequence shown here is derived from an EMBL/GenBank/DDBJ whole genome shotgun (WGS) entry which is preliminary data.</text>
</comment>
<name>A0AAN5CB50_9BILA</name>
<keyword evidence="1" id="KW-0472">Membrane</keyword>
<proteinExistence type="predicted"/>
<dbReference type="Pfam" id="PF10321">
    <property type="entry name" value="7TM_GPCR_Srt"/>
    <property type="match status" value="1"/>
</dbReference>
<sequence length="137" mass="15070">SEVMPPGPAWSAKYGIRQLHLGIYSIAFGVITEILYIPCIIGLRRDMKTDCFKIMFWLGLLDMTAIISNSVMYGVTLLKGDVFCSNPAMAIAVGMTGYGIWFSASACCIVLGLNRLCIILDFPHLFSSTKTNIYVCV</sequence>
<evidence type="ECO:0000313" key="3">
    <source>
        <dbReference type="EMBL" id="GMR34671.1"/>
    </source>
</evidence>
<dbReference type="PANTHER" id="PTHR23021:SF11">
    <property type="entry name" value="SERPENTINE RECEPTOR, CLASS T"/>
    <property type="match status" value="1"/>
</dbReference>
<dbReference type="Proteomes" id="UP001328107">
    <property type="component" value="Unassembled WGS sequence"/>
</dbReference>
<feature type="transmembrane region" description="Helical" evidence="1">
    <location>
        <begin position="20"/>
        <end position="43"/>
    </location>
</feature>
<organism evidence="3 4">
    <name type="scientific">Pristionchus mayeri</name>
    <dbReference type="NCBI Taxonomy" id="1317129"/>
    <lineage>
        <taxon>Eukaryota</taxon>
        <taxon>Metazoa</taxon>
        <taxon>Ecdysozoa</taxon>
        <taxon>Nematoda</taxon>
        <taxon>Chromadorea</taxon>
        <taxon>Rhabditida</taxon>
        <taxon>Rhabditina</taxon>
        <taxon>Diplogasteromorpha</taxon>
        <taxon>Diplogasteroidea</taxon>
        <taxon>Neodiplogasteridae</taxon>
        <taxon>Pristionchus</taxon>
    </lineage>
</organism>
<protein>
    <recommendedName>
        <fullName evidence="5">G protein-coupled receptor</fullName>
    </recommendedName>
</protein>
<dbReference type="InterPro" id="IPR019425">
    <property type="entry name" value="7TM_GPCR_serpentine_rcpt_Srt"/>
</dbReference>
<keyword evidence="4" id="KW-1185">Reference proteome</keyword>
<dbReference type="AlphaFoldDB" id="A0AAN5CB50"/>
<evidence type="ECO:0000313" key="4">
    <source>
        <dbReference type="Proteomes" id="UP001328107"/>
    </source>
</evidence>
<accession>A0AAN5CB50</accession>
<reference evidence="4" key="1">
    <citation type="submission" date="2022-10" db="EMBL/GenBank/DDBJ databases">
        <title>Genome assembly of Pristionchus species.</title>
        <authorList>
            <person name="Yoshida K."/>
            <person name="Sommer R.J."/>
        </authorList>
    </citation>
    <scope>NUCLEOTIDE SEQUENCE [LARGE SCALE GENOMIC DNA]</scope>
    <source>
        <strain evidence="4">RS5460</strain>
    </source>
</reference>
<keyword evidence="1" id="KW-0812">Transmembrane</keyword>
<dbReference type="EMBL" id="BTRK01000002">
    <property type="protein sequence ID" value="GMR34671.1"/>
    <property type="molecule type" value="Genomic_DNA"/>
</dbReference>
<feature type="non-terminal residue" evidence="3">
    <location>
        <position position="1"/>
    </location>
</feature>
<feature type="transmembrane region" description="Helical" evidence="1">
    <location>
        <begin position="88"/>
        <end position="113"/>
    </location>
</feature>
<dbReference type="PANTHER" id="PTHR23021">
    <property type="entry name" value="SERPENTINE RECEPTOR, CLASS T"/>
    <property type="match status" value="1"/>
</dbReference>
<evidence type="ECO:0000313" key="2">
    <source>
        <dbReference type="EMBL" id="GMR34668.1"/>
    </source>
</evidence>
<evidence type="ECO:0000256" key="1">
    <source>
        <dbReference type="SAM" id="Phobius"/>
    </source>
</evidence>
<gene>
    <name evidence="2" type="ORF">PMAYCL1PPCAC_04863</name>
    <name evidence="3" type="ORF">PMAYCL1PPCAC_04866</name>
</gene>
<reference evidence="3" key="2">
    <citation type="submission" date="2023-06" db="EMBL/GenBank/DDBJ databases">
        <title>Genome assembly of Pristionchus species.</title>
        <authorList>
            <person name="Yoshida K."/>
            <person name="Sommer R.J."/>
        </authorList>
    </citation>
    <scope>NUCLEOTIDE SEQUENCE</scope>
    <source>
        <strain evidence="3 4">RS5460</strain>
    </source>
</reference>
<feature type="transmembrane region" description="Helical" evidence="1">
    <location>
        <begin position="55"/>
        <end position="76"/>
    </location>
</feature>
<feature type="non-terminal residue" evidence="3">
    <location>
        <position position="137"/>
    </location>
</feature>
<keyword evidence="1" id="KW-1133">Transmembrane helix</keyword>
<dbReference type="EMBL" id="BTRK01000002">
    <property type="protein sequence ID" value="GMR34668.1"/>
    <property type="molecule type" value="Genomic_DNA"/>
</dbReference>